<proteinExistence type="predicted"/>
<feature type="signal peptide" evidence="1">
    <location>
        <begin position="1"/>
        <end position="29"/>
    </location>
</feature>
<comment type="caution">
    <text evidence="2">The sequence shown here is derived from an EMBL/GenBank/DDBJ whole genome shotgun (WGS) entry which is preliminary data.</text>
</comment>
<keyword evidence="1" id="KW-0732">Signal</keyword>
<keyword evidence="3" id="KW-1185">Reference proteome</keyword>
<organism evidence="2 3">
    <name type="scientific">Streptomyces brasiliensis</name>
    <dbReference type="NCBI Taxonomy" id="1954"/>
    <lineage>
        <taxon>Bacteria</taxon>
        <taxon>Bacillati</taxon>
        <taxon>Actinomycetota</taxon>
        <taxon>Actinomycetes</taxon>
        <taxon>Kitasatosporales</taxon>
        <taxon>Streptomycetaceae</taxon>
        <taxon>Streptomyces</taxon>
    </lineage>
</organism>
<evidence type="ECO:0000313" key="2">
    <source>
        <dbReference type="EMBL" id="GGJ16815.1"/>
    </source>
</evidence>
<evidence type="ECO:0000313" key="3">
    <source>
        <dbReference type="Proteomes" id="UP000657574"/>
    </source>
</evidence>
<evidence type="ECO:0008006" key="4">
    <source>
        <dbReference type="Google" id="ProtNLM"/>
    </source>
</evidence>
<dbReference type="AlphaFoldDB" id="A0A917KLV4"/>
<feature type="chain" id="PRO_5036919003" description="Secreted protein" evidence="1">
    <location>
        <begin position="30"/>
        <end position="179"/>
    </location>
</feature>
<sequence length="179" mass="17666">MRGLFAGRIASTALCAALLAGITGPVAMAADSARQRSHAVSQAPVPGADALLAQIKSLGNLGGVVTPVTGVLNTVLKADNGQLSTTEATQLINAVKQAIADATPKDIADPRAKDTVSDAVAALQKSLDTLRDAVISGDAGRVATAVTGVVTALVNHVAAVLLAGGLPAPDLPGLPVPTT</sequence>
<dbReference type="RefSeq" id="WP_189311600.1">
    <property type="nucleotide sequence ID" value="NZ_BMQA01000008.1"/>
</dbReference>
<accession>A0A917KLV4</accession>
<evidence type="ECO:0000256" key="1">
    <source>
        <dbReference type="SAM" id="SignalP"/>
    </source>
</evidence>
<dbReference type="Proteomes" id="UP000657574">
    <property type="component" value="Unassembled WGS sequence"/>
</dbReference>
<gene>
    <name evidence="2" type="ORF">GCM10010121_029370</name>
</gene>
<name>A0A917KLV4_9ACTN</name>
<protein>
    <recommendedName>
        <fullName evidence="4">Secreted protein</fullName>
    </recommendedName>
</protein>
<reference evidence="2" key="2">
    <citation type="submission" date="2020-09" db="EMBL/GenBank/DDBJ databases">
        <authorList>
            <person name="Sun Q."/>
            <person name="Ohkuma M."/>
        </authorList>
    </citation>
    <scope>NUCLEOTIDE SEQUENCE</scope>
    <source>
        <strain evidence="2">JCM 3086</strain>
    </source>
</reference>
<reference evidence="2" key="1">
    <citation type="journal article" date="2014" name="Int. J. Syst. Evol. Microbiol.">
        <title>Complete genome sequence of Corynebacterium casei LMG S-19264T (=DSM 44701T), isolated from a smear-ripened cheese.</title>
        <authorList>
            <consortium name="US DOE Joint Genome Institute (JGI-PGF)"/>
            <person name="Walter F."/>
            <person name="Albersmeier A."/>
            <person name="Kalinowski J."/>
            <person name="Ruckert C."/>
        </authorList>
    </citation>
    <scope>NUCLEOTIDE SEQUENCE</scope>
    <source>
        <strain evidence="2">JCM 3086</strain>
    </source>
</reference>
<dbReference type="EMBL" id="BMQA01000008">
    <property type="protein sequence ID" value="GGJ16815.1"/>
    <property type="molecule type" value="Genomic_DNA"/>
</dbReference>